<dbReference type="eggNOG" id="arCOG09441">
    <property type="taxonomic scope" value="Archaea"/>
</dbReference>
<reference evidence="1 2" key="2">
    <citation type="journal article" date="2014" name="Genome Announc.">
        <title>Complete Genome Sequence of Methanoregula formicica SMSPT, a Mesophilic Hydrogenotrophic Methanogen Isolated from a Methanogenic Upflow Anaerobic Sludge Blanket Reactor.</title>
        <authorList>
            <person name="Yamamoto K."/>
            <person name="Tamaki H."/>
            <person name="Cadillo-Quiroz H."/>
            <person name="Imachi H."/>
            <person name="Kyrpides N."/>
            <person name="Woyke T."/>
            <person name="Goodwin L."/>
            <person name="Zinder S.H."/>
            <person name="Kamagata Y."/>
            <person name="Liu W.T."/>
        </authorList>
    </citation>
    <scope>NUCLEOTIDE SEQUENCE [LARGE SCALE GENOMIC DNA]</scope>
    <source>
        <strain evidence="2">DSM 22288 / NBRC 105244 / SMSP</strain>
    </source>
</reference>
<gene>
    <name evidence="1" type="ordered locus">Metfor_1583</name>
</gene>
<reference evidence="2" key="1">
    <citation type="submission" date="2011-12" db="EMBL/GenBank/DDBJ databases">
        <title>Complete sequence of Methanoregula formicicum SMSP.</title>
        <authorList>
            <person name="Lucas S."/>
            <person name="Han J."/>
            <person name="Lapidus A."/>
            <person name="Cheng J.-F."/>
            <person name="Goodwin L."/>
            <person name="Pitluck S."/>
            <person name="Peters L."/>
            <person name="Ovchinnikova G."/>
            <person name="Teshima H."/>
            <person name="Detter J.C."/>
            <person name="Han C."/>
            <person name="Tapia R."/>
            <person name="Land M."/>
            <person name="Hauser L."/>
            <person name="Kyrpides N."/>
            <person name="Ivanova N."/>
            <person name="Pagani I."/>
            <person name="Imachi H."/>
            <person name="Tamaki H."/>
            <person name="Sekiguchi Y."/>
            <person name="Kamagata Y."/>
            <person name="Cadillo-Quiroz H."/>
            <person name="Zinder S."/>
            <person name="Liu W.-T."/>
            <person name="Woyke T."/>
        </authorList>
    </citation>
    <scope>NUCLEOTIDE SEQUENCE [LARGE SCALE GENOMIC DNA]</scope>
    <source>
        <strain evidence="2">DSM 22288 / NBRC 105244 / SMSP</strain>
    </source>
</reference>
<evidence type="ECO:0000313" key="1">
    <source>
        <dbReference type="EMBL" id="AGB02613.1"/>
    </source>
</evidence>
<proteinExistence type="predicted"/>
<keyword evidence="2" id="KW-1185">Reference proteome</keyword>
<protein>
    <submittedName>
        <fullName evidence="1">Uncharacterized protein</fullName>
    </submittedName>
</protein>
<sequence>MIHRRARAHRALRDAIPIAKARGLIQLAMGGPERIYDLSIVSKIPIVFATIMFAPKILAPVPELVEYYASDLARLRVIARDAAIVTELWIRSRHGTWRFFQVTPSTIVEIDRDGNRLESGKTIEYLAGVAEREKSGGVTPSL</sequence>
<accession>L0HH21</accession>
<dbReference type="InParanoid" id="L0HH21"/>
<dbReference type="GeneID" id="14307972"/>
<dbReference type="Proteomes" id="UP000010824">
    <property type="component" value="Chromosome"/>
</dbReference>
<name>L0HH21_METFS</name>
<dbReference type="HOGENOM" id="CLU_1891405_0_0_2"/>
<organism evidence="1 2">
    <name type="scientific">Methanoregula formicica (strain DSM 22288 / NBRC 105244 / SMSP)</name>
    <dbReference type="NCBI Taxonomy" id="593750"/>
    <lineage>
        <taxon>Archaea</taxon>
        <taxon>Methanobacteriati</taxon>
        <taxon>Methanobacteriota</taxon>
        <taxon>Stenosarchaea group</taxon>
        <taxon>Methanomicrobia</taxon>
        <taxon>Methanomicrobiales</taxon>
        <taxon>Methanoregulaceae</taxon>
        <taxon>Methanoregula</taxon>
    </lineage>
</organism>
<dbReference type="RefSeq" id="WP_015285576.1">
    <property type="nucleotide sequence ID" value="NC_019943.1"/>
</dbReference>
<dbReference type="AlphaFoldDB" id="L0HH21"/>
<dbReference type="KEGG" id="mfo:Metfor_1583"/>
<evidence type="ECO:0000313" key="2">
    <source>
        <dbReference type="Proteomes" id="UP000010824"/>
    </source>
</evidence>
<dbReference type="EMBL" id="CP003167">
    <property type="protein sequence ID" value="AGB02613.1"/>
    <property type="molecule type" value="Genomic_DNA"/>
</dbReference>